<dbReference type="RefSeq" id="WP_207331362.1">
    <property type="nucleotide sequence ID" value="NZ_JAFMYW010000007.1"/>
</dbReference>
<keyword evidence="4 6" id="KW-0862">Zinc</keyword>
<dbReference type="Pfam" id="PF04962">
    <property type="entry name" value="KduI"/>
    <property type="match status" value="1"/>
</dbReference>
<feature type="binding site" evidence="6">
    <location>
        <position position="250"/>
    </location>
    <ligand>
        <name>Zn(2+)</name>
        <dbReference type="ChEBI" id="CHEBI:29105"/>
    </ligand>
</feature>
<comment type="caution">
    <text evidence="7">The sequence shown here is derived from an EMBL/GenBank/DDBJ whole genome shotgun (WGS) entry which is preliminary data.</text>
</comment>
<sequence>MSLPIASLPIRHAIGLNELKHSTTESLRADFLIESLFEANTIQAVYTHYDRVIVGGALPTTESVTLPTYDNLKSTYFLERRELGIINVGGSGSVTVDGTVHSLNKLDGLYVGKGCQDVSFQSAEAADPARFFLMSAPAHAVHPTAKLAKEEANPTRLGARETANERTIYKYIHAAGLASCQLVMGLTVLESGSIWNTMPAHVHDRRMETYLYFDVPADHRVFHLMGPPDQTRHIVVANHQAILSPPWSIHSGAGTASYSFIWGMAGENLDFADMDFAPISTLR</sequence>
<reference evidence="7 8" key="1">
    <citation type="submission" date="2021-03" db="EMBL/GenBank/DDBJ databases">
        <title>Fibrella sp. HMF5405 genome sequencing and assembly.</title>
        <authorList>
            <person name="Kang H."/>
            <person name="Kim H."/>
            <person name="Bae S."/>
            <person name="Joh K."/>
        </authorList>
    </citation>
    <scope>NUCLEOTIDE SEQUENCE [LARGE SCALE GENOMIC DNA]</scope>
    <source>
        <strain evidence="7 8">HMF5405</strain>
    </source>
</reference>
<dbReference type="SUPFAM" id="SSF51182">
    <property type="entry name" value="RmlC-like cupins"/>
    <property type="match status" value="1"/>
</dbReference>
<feature type="binding site" evidence="6">
    <location>
        <position position="208"/>
    </location>
    <ligand>
        <name>Zn(2+)</name>
        <dbReference type="ChEBI" id="CHEBI:29105"/>
    </ligand>
</feature>
<dbReference type="InterPro" id="IPR027449">
    <property type="entry name" value="KduI_N"/>
</dbReference>
<gene>
    <name evidence="6 7" type="primary">kduI</name>
    <name evidence="7" type="ORF">J2I46_22770</name>
</gene>
<protein>
    <recommendedName>
        <fullName evidence="6">4-deoxy-L-threo-5-hexosulose-uronate ketol-isomerase</fullName>
        <ecNumber evidence="6">5.3.1.17</ecNumber>
    </recommendedName>
    <alternativeName>
        <fullName evidence="6">5-keto-4-deoxyuronate isomerase</fullName>
    </alternativeName>
    <alternativeName>
        <fullName evidence="6">DKI isomerase</fullName>
    </alternativeName>
</protein>
<organism evidence="7 8">
    <name type="scientific">Fibrella forsythiae</name>
    <dbReference type="NCBI Taxonomy" id="2817061"/>
    <lineage>
        <taxon>Bacteria</taxon>
        <taxon>Pseudomonadati</taxon>
        <taxon>Bacteroidota</taxon>
        <taxon>Cytophagia</taxon>
        <taxon>Cytophagales</taxon>
        <taxon>Spirosomataceae</taxon>
        <taxon>Fibrella</taxon>
    </lineage>
</organism>
<dbReference type="InterPro" id="IPR007045">
    <property type="entry name" value="KduI"/>
</dbReference>
<dbReference type="EMBL" id="JAFMYW010000007">
    <property type="protein sequence ID" value="MBO0951425.1"/>
    <property type="molecule type" value="Genomic_DNA"/>
</dbReference>
<dbReference type="Proteomes" id="UP000664628">
    <property type="component" value="Unassembled WGS sequence"/>
</dbReference>
<evidence type="ECO:0000256" key="1">
    <source>
        <dbReference type="ARBA" id="ARBA00000552"/>
    </source>
</evidence>
<dbReference type="CDD" id="cd20294">
    <property type="entry name" value="cupin_KduI_N"/>
    <property type="match status" value="1"/>
</dbReference>
<evidence type="ECO:0000313" key="7">
    <source>
        <dbReference type="EMBL" id="MBO0951425.1"/>
    </source>
</evidence>
<dbReference type="InterPro" id="IPR021120">
    <property type="entry name" value="KduI/IolB_isomerase"/>
</dbReference>
<comment type="catalytic activity">
    <reaction evidence="1 6">
        <text>5-dehydro-4-deoxy-D-glucuronate = 3-deoxy-D-glycero-2,5-hexodiulosonate</text>
        <dbReference type="Rhea" id="RHEA:23896"/>
        <dbReference type="ChEBI" id="CHEBI:17117"/>
        <dbReference type="ChEBI" id="CHEBI:29071"/>
        <dbReference type="EC" id="5.3.1.17"/>
    </reaction>
</comment>
<dbReference type="NCBIfam" id="NF002091">
    <property type="entry name" value="PRK00924.1"/>
    <property type="match status" value="1"/>
</dbReference>
<proteinExistence type="inferred from homology"/>
<dbReference type="Gene3D" id="2.60.120.10">
    <property type="entry name" value="Jelly Rolls"/>
    <property type="match status" value="1"/>
</dbReference>
<name>A0ABS3JN36_9BACT</name>
<evidence type="ECO:0000256" key="5">
    <source>
        <dbReference type="ARBA" id="ARBA00023235"/>
    </source>
</evidence>
<evidence type="ECO:0000256" key="3">
    <source>
        <dbReference type="ARBA" id="ARBA00022723"/>
    </source>
</evidence>
<dbReference type="CDD" id="cd20491">
    <property type="entry name" value="cupin_KduI_C"/>
    <property type="match status" value="1"/>
</dbReference>
<dbReference type="GO" id="GO:0008697">
    <property type="term" value="F:4-deoxy-L-threo-5-hexosulose-uronate ketol-isomerase activity"/>
    <property type="evidence" value="ECO:0007669"/>
    <property type="project" value="UniProtKB-EC"/>
</dbReference>
<dbReference type="PANTHER" id="PTHR38461:SF1">
    <property type="entry name" value="4-DEOXY-L-THREO-5-HEXOSULOSE-URONATE KETOL-ISOMERASE"/>
    <property type="match status" value="1"/>
</dbReference>
<dbReference type="HAMAP" id="MF_00687">
    <property type="entry name" value="KduI"/>
    <property type="match status" value="1"/>
</dbReference>
<evidence type="ECO:0000256" key="2">
    <source>
        <dbReference type="ARBA" id="ARBA00008086"/>
    </source>
</evidence>
<dbReference type="InterPro" id="IPR014710">
    <property type="entry name" value="RmlC-like_jellyroll"/>
</dbReference>
<accession>A0ABS3JN36</accession>
<feature type="binding site" evidence="6">
    <location>
        <position position="201"/>
    </location>
    <ligand>
        <name>Zn(2+)</name>
        <dbReference type="ChEBI" id="CHEBI:29105"/>
    </ligand>
</feature>
<comment type="similarity">
    <text evidence="2 6">Belongs to the KduI family.</text>
</comment>
<keyword evidence="5 6" id="KW-0413">Isomerase</keyword>
<comment type="function">
    <text evidence="6">Catalyzes the isomerization of 5-dehydro-4-deoxy-D-glucuronate to 3-deoxy-D-glycero-2,5-hexodiulosonate.</text>
</comment>
<comment type="cofactor">
    <cofactor evidence="6">
        <name>Zn(2+)</name>
        <dbReference type="ChEBI" id="CHEBI:29105"/>
    </cofactor>
    <text evidence="6">Binds 1 zinc ion per subunit.</text>
</comment>
<comment type="pathway">
    <text evidence="6">Glycan metabolism; pectin degradation; 2-dehydro-3-deoxy-D-gluconate from pectin: step 4/5.</text>
</comment>
<dbReference type="InterPro" id="IPR011051">
    <property type="entry name" value="RmlC_Cupin_sf"/>
</dbReference>
<dbReference type="EC" id="5.3.1.17" evidence="6"/>
<dbReference type="PANTHER" id="PTHR38461">
    <property type="entry name" value="4-DEOXY-L-THREO-5-HEXOSULOSE-URONATE KETOL-ISOMERASE"/>
    <property type="match status" value="1"/>
</dbReference>
<dbReference type="Gene3D" id="2.60.120.520">
    <property type="entry name" value="pectin degrading enzyme 5-keto 4- deoxyuronate isomerase, domain 1"/>
    <property type="match status" value="1"/>
</dbReference>
<dbReference type="PIRSF" id="PIRSF006625">
    <property type="entry name" value="KduI"/>
    <property type="match status" value="1"/>
</dbReference>
<keyword evidence="8" id="KW-1185">Reference proteome</keyword>
<evidence type="ECO:0000256" key="4">
    <source>
        <dbReference type="ARBA" id="ARBA00022833"/>
    </source>
</evidence>
<evidence type="ECO:0000313" key="8">
    <source>
        <dbReference type="Proteomes" id="UP000664628"/>
    </source>
</evidence>
<keyword evidence="3 6" id="KW-0479">Metal-binding</keyword>
<feature type="binding site" evidence="6">
    <location>
        <position position="203"/>
    </location>
    <ligand>
        <name>Zn(2+)</name>
        <dbReference type="ChEBI" id="CHEBI:29105"/>
    </ligand>
</feature>
<evidence type="ECO:0000256" key="6">
    <source>
        <dbReference type="HAMAP-Rule" id="MF_00687"/>
    </source>
</evidence>